<sequence length="183" mass="20370">MKLKSSKKTLMLVLLAFIVPVILAKLALEFDWFNKGATNHGELLNPVRDLSGIDSQAKWRILYRLPEHCDATCDNALYSISQVWKALGRKQDRAEAVVVATVQGAESQRNELAGYPTIRLVTTSAEKIEQVFEGHAGDGIFLVDTLNNVILHYPVASEREQAVLDSRDILSDLLKLLKLSRIG</sequence>
<dbReference type="RefSeq" id="WP_099036142.1">
    <property type="nucleotide sequence ID" value="NZ_BMGJ01000019.1"/>
</dbReference>
<evidence type="ECO:0000313" key="2">
    <source>
        <dbReference type="Proteomes" id="UP000614272"/>
    </source>
</evidence>
<keyword evidence="2" id="KW-1185">Reference proteome</keyword>
<evidence type="ECO:0000313" key="1">
    <source>
        <dbReference type="EMBL" id="GGD77186.1"/>
    </source>
</evidence>
<dbReference type="Proteomes" id="UP000614272">
    <property type="component" value="Unassembled WGS sequence"/>
</dbReference>
<comment type="caution">
    <text evidence="1">The sequence shown here is derived from an EMBL/GenBank/DDBJ whole genome shotgun (WGS) entry which is preliminary data.</text>
</comment>
<organism evidence="1 2">
    <name type="scientific">Lacimicrobium alkaliphilum</name>
    <dbReference type="NCBI Taxonomy" id="1526571"/>
    <lineage>
        <taxon>Bacteria</taxon>
        <taxon>Pseudomonadati</taxon>
        <taxon>Pseudomonadota</taxon>
        <taxon>Gammaproteobacteria</taxon>
        <taxon>Alteromonadales</taxon>
        <taxon>Alteromonadaceae</taxon>
        <taxon>Lacimicrobium</taxon>
    </lineage>
</organism>
<accession>A0ABQ1RP80</accession>
<reference evidence="2" key="1">
    <citation type="journal article" date="2019" name="Int. J. Syst. Evol. Microbiol.">
        <title>The Global Catalogue of Microorganisms (GCM) 10K type strain sequencing project: providing services to taxonomists for standard genome sequencing and annotation.</title>
        <authorList>
            <consortium name="The Broad Institute Genomics Platform"/>
            <consortium name="The Broad Institute Genome Sequencing Center for Infectious Disease"/>
            <person name="Wu L."/>
            <person name="Ma J."/>
        </authorList>
    </citation>
    <scope>NUCLEOTIDE SEQUENCE [LARGE SCALE GENOMIC DNA]</scope>
    <source>
        <strain evidence="2">CGMCC 1.12923</strain>
    </source>
</reference>
<name>A0ABQ1RP80_9ALTE</name>
<evidence type="ECO:0008006" key="3">
    <source>
        <dbReference type="Google" id="ProtNLM"/>
    </source>
</evidence>
<dbReference type="EMBL" id="BMGJ01000019">
    <property type="protein sequence ID" value="GGD77186.1"/>
    <property type="molecule type" value="Genomic_DNA"/>
</dbReference>
<proteinExistence type="predicted"/>
<protein>
    <recommendedName>
        <fullName evidence="3">Thioredoxin domain-containing protein</fullName>
    </recommendedName>
</protein>
<gene>
    <name evidence="1" type="ORF">GCM10011357_35300</name>
</gene>